<name>A0AAD3HKE4_9CHLO</name>
<dbReference type="GO" id="GO:0005787">
    <property type="term" value="C:signal peptidase complex"/>
    <property type="evidence" value="ECO:0007669"/>
    <property type="project" value="UniProtKB-UniRule"/>
</dbReference>
<feature type="transmembrane region" description="Helical" evidence="9">
    <location>
        <begin position="85"/>
        <end position="107"/>
    </location>
</feature>
<protein>
    <recommendedName>
        <fullName evidence="3 9">Signal peptidase complex subunit 2</fullName>
    </recommendedName>
</protein>
<dbReference type="GO" id="GO:0045047">
    <property type="term" value="P:protein targeting to ER"/>
    <property type="evidence" value="ECO:0007669"/>
    <property type="project" value="TreeGrafter"/>
</dbReference>
<keyword evidence="4 9" id="KW-0812">Transmembrane</keyword>
<evidence type="ECO:0000256" key="9">
    <source>
        <dbReference type="RuleBase" id="RU368033"/>
    </source>
</evidence>
<dbReference type="Pfam" id="PF06703">
    <property type="entry name" value="SPC25"/>
    <property type="match status" value="1"/>
</dbReference>
<evidence type="ECO:0000256" key="4">
    <source>
        <dbReference type="ARBA" id="ARBA00022692"/>
    </source>
</evidence>
<sequence>MGRSKSQAKSSVKQPEEPSPTEPISVGNLYEGGALKQTLDEVAREAVLDAGYEEDIRISNIKILLGLAAIGCALYAQFGPGKFPANWWAVFGCVVAYLVLTIAMNIYSWRMEADAFLVTRPFRGSKGLRVASRMDRFSDAYSLVITDRADPQLEVTSAIRIPDYFHEDGYLAVEAWRREVEKLCTEYSIKHGAKGAKKSN</sequence>
<dbReference type="AlphaFoldDB" id="A0AAD3HKE4"/>
<dbReference type="Proteomes" id="UP001054857">
    <property type="component" value="Unassembled WGS sequence"/>
</dbReference>
<comment type="similarity">
    <text evidence="2 9">Belongs to the SPCS2 family.</text>
</comment>
<dbReference type="InterPro" id="IPR009582">
    <property type="entry name" value="Spc2/SPCS2"/>
</dbReference>
<feature type="transmembrane region" description="Helical" evidence="9">
    <location>
        <begin position="61"/>
        <end position="79"/>
    </location>
</feature>
<feature type="region of interest" description="Disordered" evidence="10">
    <location>
        <begin position="1"/>
        <end position="28"/>
    </location>
</feature>
<evidence type="ECO:0000256" key="1">
    <source>
        <dbReference type="ARBA" id="ARBA00004477"/>
    </source>
</evidence>
<evidence type="ECO:0000313" key="12">
    <source>
        <dbReference type="Proteomes" id="UP001054857"/>
    </source>
</evidence>
<evidence type="ECO:0000256" key="7">
    <source>
        <dbReference type="ARBA" id="ARBA00023136"/>
    </source>
</evidence>
<dbReference type="GO" id="GO:0006465">
    <property type="term" value="P:signal peptide processing"/>
    <property type="evidence" value="ECO:0007669"/>
    <property type="project" value="UniProtKB-UniRule"/>
</dbReference>
<keyword evidence="12" id="KW-1185">Reference proteome</keyword>
<evidence type="ECO:0000256" key="3">
    <source>
        <dbReference type="ARBA" id="ARBA00017057"/>
    </source>
</evidence>
<keyword evidence="5 9" id="KW-0256">Endoplasmic reticulum</keyword>
<comment type="function">
    <text evidence="8 9">Component of the signal peptidase complex (SPC) which catalyzes the cleavage of N-terminal signal sequences from nascent proteins as they are translocated into the lumen of the endoplasmic reticulum. Enhances the enzymatic activity of SPC and facilitates the interactions between different components of the translocation site.</text>
</comment>
<dbReference type="EMBL" id="BMAR01000006">
    <property type="protein sequence ID" value="GFR43923.1"/>
    <property type="molecule type" value="Genomic_DNA"/>
</dbReference>
<evidence type="ECO:0000256" key="5">
    <source>
        <dbReference type="ARBA" id="ARBA00022824"/>
    </source>
</evidence>
<reference evidence="11 12" key="1">
    <citation type="journal article" date="2021" name="Sci. Rep.">
        <title>Genome sequencing of the multicellular alga Astrephomene provides insights into convergent evolution of germ-soma differentiation.</title>
        <authorList>
            <person name="Yamashita S."/>
            <person name="Yamamoto K."/>
            <person name="Matsuzaki R."/>
            <person name="Suzuki S."/>
            <person name="Yamaguchi H."/>
            <person name="Hirooka S."/>
            <person name="Minakuchi Y."/>
            <person name="Miyagishima S."/>
            <person name="Kawachi M."/>
            <person name="Toyoda A."/>
            <person name="Nozaki H."/>
        </authorList>
    </citation>
    <scope>NUCLEOTIDE SEQUENCE [LARGE SCALE GENOMIC DNA]</scope>
    <source>
        <strain evidence="11 12">NIES-4017</strain>
    </source>
</reference>
<keyword evidence="6 9" id="KW-1133">Transmembrane helix</keyword>
<evidence type="ECO:0000256" key="2">
    <source>
        <dbReference type="ARBA" id="ARBA00007324"/>
    </source>
</evidence>
<keyword evidence="7 9" id="KW-0472">Membrane</keyword>
<feature type="compositionally biased region" description="Polar residues" evidence="10">
    <location>
        <begin position="1"/>
        <end position="13"/>
    </location>
</feature>
<comment type="caution">
    <text evidence="11">The sequence shown here is derived from an EMBL/GenBank/DDBJ whole genome shotgun (WGS) entry which is preliminary data.</text>
</comment>
<gene>
    <name evidence="11" type="ORF">Agub_g5059</name>
</gene>
<proteinExistence type="inferred from homology"/>
<organism evidence="11 12">
    <name type="scientific">Astrephomene gubernaculifera</name>
    <dbReference type="NCBI Taxonomy" id="47775"/>
    <lineage>
        <taxon>Eukaryota</taxon>
        <taxon>Viridiplantae</taxon>
        <taxon>Chlorophyta</taxon>
        <taxon>core chlorophytes</taxon>
        <taxon>Chlorophyceae</taxon>
        <taxon>CS clade</taxon>
        <taxon>Chlamydomonadales</taxon>
        <taxon>Astrephomenaceae</taxon>
        <taxon>Astrephomene</taxon>
    </lineage>
</organism>
<evidence type="ECO:0000313" key="11">
    <source>
        <dbReference type="EMBL" id="GFR43923.1"/>
    </source>
</evidence>
<dbReference type="GO" id="GO:0008233">
    <property type="term" value="F:peptidase activity"/>
    <property type="evidence" value="ECO:0007669"/>
    <property type="project" value="UniProtKB-UniRule"/>
</dbReference>
<evidence type="ECO:0000256" key="8">
    <source>
        <dbReference type="ARBA" id="ARBA00045608"/>
    </source>
</evidence>
<comment type="subcellular location">
    <subcellularLocation>
        <location evidence="1 9">Endoplasmic reticulum membrane</location>
        <topology evidence="1 9">Multi-pass membrane protein</topology>
    </subcellularLocation>
</comment>
<accession>A0AAD3HKE4</accession>
<dbReference type="PANTHER" id="PTHR13085">
    <property type="entry name" value="MICROSOMAL SIGNAL PEPTIDASE 25 KDA SUBUNIT"/>
    <property type="match status" value="1"/>
</dbReference>
<evidence type="ECO:0000256" key="10">
    <source>
        <dbReference type="SAM" id="MobiDB-lite"/>
    </source>
</evidence>
<dbReference type="PANTHER" id="PTHR13085:SF0">
    <property type="entry name" value="SIGNAL PEPTIDASE COMPLEX SUBUNIT 2"/>
    <property type="match status" value="1"/>
</dbReference>
<evidence type="ECO:0000256" key="6">
    <source>
        <dbReference type="ARBA" id="ARBA00022989"/>
    </source>
</evidence>